<feature type="coiled-coil region" evidence="1">
    <location>
        <begin position="139"/>
        <end position="190"/>
    </location>
</feature>
<reference evidence="3" key="1">
    <citation type="submission" date="2019-06" db="EMBL/GenBank/DDBJ databases">
        <authorList>
            <person name="Zheng W."/>
        </authorList>
    </citation>
    <scope>NUCLEOTIDE SEQUENCE</scope>
    <source>
        <strain evidence="3">QDHG01</strain>
    </source>
</reference>
<dbReference type="AlphaFoldDB" id="A0A8J8NVT8"/>
<keyword evidence="4" id="KW-1185">Reference proteome</keyword>
<comment type="caution">
    <text evidence="3">The sequence shown here is derived from an EMBL/GenBank/DDBJ whole genome shotgun (WGS) entry which is preliminary data.</text>
</comment>
<feature type="region of interest" description="Disordered" evidence="2">
    <location>
        <begin position="364"/>
        <end position="389"/>
    </location>
</feature>
<feature type="region of interest" description="Disordered" evidence="2">
    <location>
        <begin position="404"/>
        <end position="448"/>
    </location>
</feature>
<dbReference type="Proteomes" id="UP000785679">
    <property type="component" value="Unassembled WGS sequence"/>
</dbReference>
<evidence type="ECO:0000256" key="2">
    <source>
        <dbReference type="SAM" id="MobiDB-lite"/>
    </source>
</evidence>
<evidence type="ECO:0000256" key="1">
    <source>
        <dbReference type="SAM" id="Coils"/>
    </source>
</evidence>
<organism evidence="3 4">
    <name type="scientific">Halteria grandinella</name>
    <dbReference type="NCBI Taxonomy" id="5974"/>
    <lineage>
        <taxon>Eukaryota</taxon>
        <taxon>Sar</taxon>
        <taxon>Alveolata</taxon>
        <taxon>Ciliophora</taxon>
        <taxon>Intramacronucleata</taxon>
        <taxon>Spirotrichea</taxon>
        <taxon>Stichotrichia</taxon>
        <taxon>Sporadotrichida</taxon>
        <taxon>Halteriidae</taxon>
        <taxon>Halteria</taxon>
    </lineage>
</organism>
<feature type="coiled-coil region" evidence="1">
    <location>
        <begin position="226"/>
        <end position="284"/>
    </location>
</feature>
<name>A0A8J8NVT8_HALGN</name>
<evidence type="ECO:0000313" key="4">
    <source>
        <dbReference type="Proteomes" id="UP000785679"/>
    </source>
</evidence>
<proteinExistence type="predicted"/>
<feature type="compositionally biased region" description="Low complexity" evidence="2">
    <location>
        <begin position="418"/>
        <end position="427"/>
    </location>
</feature>
<dbReference type="EMBL" id="RRYP01004811">
    <property type="protein sequence ID" value="TNV82557.1"/>
    <property type="molecule type" value="Genomic_DNA"/>
</dbReference>
<feature type="coiled-coil region" evidence="1">
    <location>
        <begin position="5"/>
        <end position="92"/>
    </location>
</feature>
<sequence>MLRQVQQMEMRMAKLQADKDIAEREYGLKINGQEYQIKQFQAHLSDIQKNVNQKNQENKELTDKLNKTKGSIEEAESEYAKLREQNSDVVRKNKVIKAELGVLQQSLRHENDLDTDNLYRLEVMKKNLVKTTEEIQYQISKEEQLLIQIKEKHAQIEELDRKSSNFEIMLKDTQRLLDELQSDLMRERTKQSLKEHDLPTAQRDIDRLADQKNQLLLRLRHNELQESEMAMRIDELQEKHKRREEEVEELIVDVERIKEGCIDLMQVNERLHNERDQLIKAADRIVDANSVIEKEIEEILQHDETIRQSLEIRDRKLSPVIHQTKQQALILQERLNISLSHQSAQNSQPTAQVGSSLLLSHLQEGDQTKQQDQSAVEQQHSQRGDNRSCRWTTFTKESPINQSFNTQLRYLNPRNLKENSSNNLNKSAYKEPQSAVKHGSSPLRYRHQ</sequence>
<accession>A0A8J8NVT8</accession>
<feature type="compositionally biased region" description="Polar residues" evidence="2">
    <location>
        <begin position="370"/>
        <end position="379"/>
    </location>
</feature>
<keyword evidence="1" id="KW-0175">Coiled coil</keyword>
<gene>
    <name evidence="3" type="ORF">FGO68_gene14151</name>
</gene>
<protein>
    <submittedName>
        <fullName evidence="3">Uncharacterized protein</fullName>
    </submittedName>
</protein>
<evidence type="ECO:0000313" key="3">
    <source>
        <dbReference type="EMBL" id="TNV82557.1"/>
    </source>
</evidence>